<accession>A0A6A6VEL3</accession>
<feature type="domain" description="Rapamycin-insensitive companion of mTOR N-terminal" evidence="4">
    <location>
        <begin position="226"/>
        <end position="592"/>
    </location>
</feature>
<dbReference type="InterPro" id="IPR036274">
    <property type="entry name" value="HR1_rpt_sf"/>
</dbReference>
<gene>
    <name evidence="6" type="ORF">M011DRAFT_401469</name>
</gene>
<dbReference type="Pfam" id="PF14664">
    <property type="entry name" value="RICTOR_N"/>
    <property type="match status" value="1"/>
</dbReference>
<dbReference type="InterPro" id="IPR029453">
    <property type="entry name" value="Rictor_IV"/>
</dbReference>
<dbReference type="PANTHER" id="PTHR13298:SF11">
    <property type="entry name" value="RAPAMYCIN-INSENSITIVE COMPANION OF MTOR"/>
    <property type="match status" value="1"/>
</dbReference>
<dbReference type="CDD" id="cd11627">
    <property type="entry name" value="HR1_Ste20-like"/>
    <property type="match status" value="1"/>
</dbReference>
<dbReference type="InterPro" id="IPR029451">
    <property type="entry name" value="RICTOR_M"/>
</dbReference>
<feature type="region of interest" description="Disordered" evidence="2">
    <location>
        <begin position="1276"/>
        <end position="1325"/>
    </location>
</feature>
<feature type="compositionally biased region" description="Polar residues" evidence="2">
    <location>
        <begin position="8"/>
        <end position="19"/>
    </location>
</feature>
<dbReference type="InterPro" id="IPR016024">
    <property type="entry name" value="ARM-type_fold"/>
</dbReference>
<feature type="compositionally biased region" description="Acidic residues" evidence="2">
    <location>
        <begin position="1276"/>
        <end position="1314"/>
    </location>
</feature>
<dbReference type="GO" id="GO:0038203">
    <property type="term" value="P:TORC2 signaling"/>
    <property type="evidence" value="ECO:0007669"/>
    <property type="project" value="TreeGrafter"/>
</dbReference>
<dbReference type="Pfam" id="PF02185">
    <property type="entry name" value="HR1"/>
    <property type="match status" value="1"/>
</dbReference>
<feature type="compositionally biased region" description="Low complexity" evidence="2">
    <location>
        <begin position="33"/>
        <end position="42"/>
    </location>
</feature>
<dbReference type="SMART" id="SM01307">
    <property type="entry name" value="RICTOR_M"/>
    <property type="match status" value="1"/>
</dbReference>
<feature type="domain" description="Rapamycin-insensitive companion of mTOR middle" evidence="3">
    <location>
        <begin position="669"/>
        <end position="893"/>
    </location>
</feature>
<comment type="similarity">
    <text evidence="1">Belongs to the RICTOR family.</text>
</comment>
<dbReference type="Pfam" id="PF14668">
    <property type="entry name" value="RICTOR_V"/>
    <property type="match status" value="1"/>
</dbReference>
<dbReference type="SUPFAM" id="SSF46585">
    <property type="entry name" value="HR1 repeat"/>
    <property type="match status" value="1"/>
</dbReference>
<feature type="domain" description="Rapamycin-insensitive companion of mTOR" evidence="5">
    <location>
        <begin position="1077"/>
        <end position="1149"/>
    </location>
</feature>
<evidence type="ECO:0000259" key="3">
    <source>
        <dbReference type="SMART" id="SM01307"/>
    </source>
</evidence>
<evidence type="ECO:0000313" key="7">
    <source>
        <dbReference type="Proteomes" id="UP000799440"/>
    </source>
</evidence>
<dbReference type="InterPro" id="IPR028268">
    <property type="entry name" value="Pianissimo_fam"/>
</dbReference>
<evidence type="ECO:0000259" key="5">
    <source>
        <dbReference type="SMART" id="SM01310"/>
    </source>
</evidence>
<dbReference type="SUPFAM" id="SSF48371">
    <property type="entry name" value="ARM repeat"/>
    <property type="match status" value="1"/>
</dbReference>
<dbReference type="InterPro" id="IPR029452">
    <property type="entry name" value="RICTOR_V"/>
</dbReference>
<dbReference type="OrthoDB" id="271111at2759"/>
<protein>
    <recommendedName>
        <fullName evidence="8">Cytosolic regulator pianissimo</fullName>
    </recommendedName>
</protein>
<dbReference type="Pfam" id="PF14666">
    <property type="entry name" value="RICTOR_M"/>
    <property type="match status" value="1"/>
</dbReference>
<evidence type="ECO:0000256" key="1">
    <source>
        <dbReference type="ARBA" id="ARBA00008878"/>
    </source>
</evidence>
<feature type="region of interest" description="Disordered" evidence="2">
    <location>
        <begin position="55"/>
        <end position="76"/>
    </location>
</feature>
<dbReference type="SMART" id="SM01310">
    <property type="entry name" value="RICTOR_V"/>
    <property type="match status" value="1"/>
</dbReference>
<feature type="region of interest" description="Disordered" evidence="2">
    <location>
        <begin position="1012"/>
        <end position="1031"/>
    </location>
</feature>
<proteinExistence type="inferred from homology"/>
<dbReference type="SMART" id="SM01303">
    <property type="entry name" value="RasGEF_N_2"/>
    <property type="match status" value="1"/>
</dbReference>
<reference evidence="6" key="1">
    <citation type="journal article" date="2020" name="Stud. Mycol.">
        <title>101 Dothideomycetes genomes: a test case for predicting lifestyles and emergence of pathogens.</title>
        <authorList>
            <person name="Haridas S."/>
            <person name="Albert R."/>
            <person name="Binder M."/>
            <person name="Bloem J."/>
            <person name="Labutti K."/>
            <person name="Salamov A."/>
            <person name="Andreopoulos B."/>
            <person name="Baker S."/>
            <person name="Barry K."/>
            <person name="Bills G."/>
            <person name="Bluhm B."/>
            <person name="Cannon C."/>
            <person name="Castanera R."/>
            <person name="Culley D."/>
            <person name="Daum C."/>
            <person name="Ezra D."/>
            <person name="Gonzalez J."/>
            <person name="Henrissat B."/>
            <person name="Kuo A."/>
            <person name="Liang C."/>
            <person name="Lipzen A."/>
            <person name="Lutzoni F."/>
            <person name="Magnuson J."/>
            <person name="Mondo S."/>
            <person name="Nolan M."/>
            <person name="Ohm R."/>
            <person name="Pangilinan J."/>
            <person name="Park H.-J."/>
            <person name="Ramirez L."/>
            <person name="Alfaro M."/>
            <person name="Sun H."/>
            <person name="Tritt A."/>
            <person name="Yoshinaga Y."/>
            <person name="Zwiers L.-H."/>
            <person name="Turgeon B."/>
            <person name="Goodwin S."/>
            <person name="Spatafora J."/>
            <person name="Crous P."/>
            <person name="Grigoriev I."/>
        </authorList>
    </citation>
    <scope>NUCLEOTIDE SEQUENCE</scope>
    <source>
        <strain evidence="6">CBS 119925</strain>
    </source>
</reference>
<evidence type="ECO:0000313" key="6">
    <source>
        <dbReference type="EMBL" id="KAF2747990.1"/>
    </source>
</evidence>
<dbReference type="GO" id="GO:0031932">
    <property type="term" value="C:TORC2 complex"/>
    <property type="evidence" value="ECO:0007669"/>
    <property type="project" value="InterPro"/>
</dbReference>
<dbReference type="InterPro" id="IPR011072">
    <property type="entry name" value="HR1_rho-bd"/>
</dbReference>
<evidence type="ECO:0000256" key="2">
    <source>
        <dbReference type="SAM" id="MobiDB-lite"/>
    </source>
</evidence>
<dbReference type="Proteomes" id="UP000799440">
    <property type="component" value="Unassembled WGS sequence"/>
</dbReference>
<dbReference type="Gene3D" id="1.10.287.160">
    <property type="entry name" value="HR1 repeat"/>
    <property type="match status" value="1"/>
</dbReference>
<evidence type="ECO:0000259" key="4">
    <source>
        <dbReference type="SMART" id="SM01308"/>
    </source>
</evidence>
<evidence type="ECO:0008006" key="8">
    <source>
        <dbReference type="Google" id="ProtNLM"/>
    </source>
</evidence>
<dbReference type="InterPro" id="IPR028267">
    <property type="entry name" value="Pianissimo_N"/>
</dbReference>
<dbReference type="PANTHER" id="PTHR13298">
    <property type="entry name" value="CYTOSOLIC REGULATOR PIANISSIMO"/>
    <property type="match status" value="1"/>
</dbReference>
<name>A0A6A6VEL3_9PLEO</name>
<keyword evidence="7" id="KW-1185">Reference proteome</keyword>
<dbReference type="Pfam" id="PF14663">
    <property type="entry name" value="RasGEF_N_2"/>
    <property type="match status" value="1"/>
</dbReference>
<dbReference type="EMBL" id="MU006570">
    <property type="protein sequence ID" value="KAF2747990.1"/>
    <property type="molecule type" value="Genomic_DNA"/>
</dbReference>
<feature type="region of interest" description="Disordered" evidence="2">
    <location>
        <begin position="1"/>
        <end position="42"/>
    </location>
</feature>
<dbReference type="SMART" id="SM01308">
    <property type="entry name" value="RICTOR_N"/>
    <property type="match status" value="1"/>
</dbReference>
<sequence length="1325" mass="148277">MTPPVRAVNTQGDTPSSDQVPLLAPSRGRDGRSLSSAAATSVMAASRGQSYATATAAPGSFSSQLRPTQSHDGRIRPDFDTHAIIVGEDANTTSEQRQAELQDQIEKETKIKVGSENLLEALNVKNAKKDQRLEVERQLNISNTKLAQLKSVLAAEIQKAKEVTSPPANPQSRLSYLFRRNLSRSPSQLVTQKDEDNDEETESPSLALADLLQALEMDGQQPEYYVTNANALVDLFKRHPTLKYDLVWSTFGLRMQILLLSENREVVAAAYRVMRHAITDRKSLQIIRELHSDTFVILSLVKESKASVEREQAMKFVRAFLDVKDGVEEMSRGVVRIVVAVAEHTDDRLRNIALLTLAELLVRKPALIASAGGMGSMCDALGEGHYLAAKSITGSFLYLLDTPRRRTYLRTGHELEAPLATFTDAGTTHGQAHEEKKLKQSADVIASMLRSWPGLLTLSMHDFINIRSLLLSLQIPAVHVRTIILELLSDILMIKGPSWSSSFLAGRRLTTYGRVTNLKAEPQKDSAETASPGTTKWNLLEHYVAVVLAVFLHAGLVPALLRAEEAPLTPALKRKTTLLLGEVLKMANELLPSRWSASLQVLPELLQSASRWGTEDRFVAVGTIYQVDSVNRTLYRSGPTSNHVSKTGAAGDNGAARQADTKAQAAMQIDEGQFRNLMLDTQVLNTVNFTKWRWDLIVQIIEGPLLNAKRLDEAIKATKFIHRLLGFYRPFKWRFSEVKNTKPNQRYVRAGCALMRTMLQNPEGVRYLSDSKFIRQVAECLSHFDRMSGLTSESPIFQVDRINETLTGGYFAFLGELTKDSRGIQILERWRVLNMFYHIIELHDRDDLIRTLLSNMDYTLDGHLRIIVSKAMTSCSKEIRIFSTRLLRKYATRPMEGSESTGGVAEWAIKLLVTQLYDPEVEVCEVAIKILEEACNQTESLEYVVKCRPALDHLGEIGAPLLLRFLSTSVGYHYLDELDYITREMDDWFLGRNDSYVAFVEASLARGFSELTEKPPPQLPHEEAPEPTNYGTVPPHFYRELTRTKEGCKLLQQKGHFDEFVSTIMDFAMEDDDAETILKVKGCLWAVGNVGSMELGAPFLENSDVVKWIVRIAETSEVMSLRGTAFYVLGLISRSLHGQEILLEYGWDGVVNEFGESLGFCLPLDFQKLFSIQPWVAKPDQVKWKVPADVKLGVTDSDPVNMRILKLATDLGNTVLAKKSANDLQAIKAKKAPGFTKPDMFHKVLQILEAHHFRLPACRFVLDLFDRSVLRQIVLDEEEEEADVEQPPDEDESSSSAGDDDEDDEHDDSSSESEPDVRHKRTSAP</sequence>
<organism evidence="6 7">
    <name type="scientific">Sporormia fimetaria CBS 119925</name>
    <dbReference type="NCBI Taxonomy" id="1340428"/>
    <lineage>
        <taxon>Eukaryota</taxon>
        <taxon>Fungi</taxon>
        <taxon>Dikarya</taxon>
        <taxon>Ascomycota</taxon>
        <taxon>Pezizomycotina</taxon>
        <taxon>Dothideomycetes</taxon>
        <taxon>Pleosporomycetidae</taxon>
        <taxon>Pleosporales</taxon>
        <taxon>Sporormiaceae</taxon>
        <taxon>Sporormia</taxon>
    </lineage>
</organism>